<dbReference type="InterPro" id="IPR006076">
    <property type="entry name" value="FAD-dep_OxRdtase"/>
</dbReference>
<dbReference type="GO" id="GO:0005829">
    <property type="term" value="C:cytosol"/>
    <property type="evidence" value="ECO:0007669"/>
    <property type="project" value="TreeGrafter"/>
</dbReference>
<evidence type="ECO:0000313" key="7">
    <source>
        <dbReference type="Proteomes" id="UP000243605"/>
    </source>
</evidence>
<dbReference type="RefSeq" id="WP_091476290.1">
    <property type="nucleotide sequence ID" value="NZ_FOIT01000006.1"/>
</dbReference>
<evidence type="ECO:0000256" key="1">
    <source>
        <dbReference type="ARBA" id="ARBA00001974"/>
    </source>
</evidence>
<sequence>MYDVAIVGAGTMGMAAGFYLAKDGKKVALIDKNDPPHKNGAHHGESRLMRRAHLDSDTYTPLATRAHVLFKELEAFSNENIYITNGMLCFGPNGSEYVHAIANAADKNHVLYDFLNGDEINARWPGFDLPSDYEGYLELDTGILLNEKVVGTYRRLAEESGADMYMNETVRSIEREEDAVFIDLGDHTIEAKKIIITGGKMVNEILEHMDMELPITVLRKTFSWFDGNKDLYKQDIFPAWTYVDDEGKIYYGFPNIEEDVIKVGRHDGGREIDPATEMEPFGYFNDDAELGVTKFVETHFADSTLNTKSGDVCTYATTPDMDFVIDYTDESKQIILACGFSGHAFKFSSAIGEILKMMANDEVDDIEINMSKFKLSRFNK</sequence>
<evidence type="ECO:0000313" key="6">
    <source>
        <dbReference type="EMBL" id="SEW15769.1"/>
    </source>
</evidence>
<dbReference type="SUPFAM" id="SSF51905">
    <property type="entry name" value="FAD/NAD(P)-binding domain"/>
    <property type="match status" value="1"/>
</dbReference>
<keyword evidence="4" id="KW-0560">Oxidoreductase</keyword>
<keyword evidence="3" id="KW-0274">FAD</keyword>
<dbReference type="PANTHER" id="PTHR10961">
    <property type="entry name" value="PEROXISOMAL SARCOSINE OXIDASE"/>
    <property type="match status" value="1"/>
</dbReference>
<evidence type="ECO:0000256" key="3">
    <source>
        <dbReference type="ARBA" id="ARBA00022827"/>
    </source>
</evidence>
<dbReference type="Pfam" id="PF01266">
    <property type="entry name" value="DAO"/>
    <property type="match status" value="1"/>
</dbReference>
<gene>
    <name evidence="6" type="ORF">SAMN05192557_1887</name>
</gene>
<dbReference type="GO" id="GO:0050660">
    <property type="term" value="F:flavin adenine dinucleotide binding"/>
    <property type="evidence" value="ECO:0007669"/>
    <property type="project" value="InterPro"/>
</dbReference>
<accession>A0A662Z545</accession>
<dbReference type="OrthoDB" id="9794226at2"/>
<organism evidence="6 7">
    <name type="scientific">Aliicoccus persicus</name>
    <dbReference type="NCBI Taxonomy" id="930138"/>
    <lineage>
        <taxon>Bacteria</taxon>
        <taxon>Bacillati</taxon>
        <taxon>Bacillota</taxon>
        <taxon>Bacilli</taxon>
        <taxon>Bacillales</taxon>
        <taxon>Staphylococcaceae</taxon>
        <taxon>Aliicoccus</taxon>
    </lineage>
</organism>
<dbReference type="InterPro" id="IPR045170">
    <property type="entry name" value="MTOX"/>
</dbReference>
<evidence type="ECO:0000259" key="5">
    <source>
        <dbReference type="Pfam" id="PF01266"/>
    </source>
</evidence>
<dbReference type="EMBL" id="FOIT01000006">
    <property type="protein sequence ID" value="SEW15769.1"/>
    <property type="molecule type" value="Genomic_DNA"/>
</dbReference>
<dbReference type="NCBIfam" id="NF008425">
    <property type="entry name" value="PRK11259.1"/>
    <property type="match status" value="1"/>
</dbReference>
<dbReference type="Proteomes" id="UP000243605">
    <property type="component" value="Unassembled WGS sequence"/>
</dbReference>
<dbReference type="Gene3D" id="3.50.50.60">
    <property type="entry name" value="FAD/NAD(P)-binding domain"/>
    <property type="match status" value="1"/>
</dbReference>
<evidence type="ECO:0000256" key="4">
    <source>
        <dbReference type="ARBA" id="ARBA00023002"/>
    </source>
</evidence>
<name>A0A662Z545_9STAP</name>
<keyword evidence="7" id="KW-1185">Reference proteome</keyword>
<dbReference type="InterPro" id="IPR036188">
    <property type="entry name" value="FAD/NAD-bd_sf"/>
</dbReference>
<feature type="domain" description="FAD dependent oxidoreductase" evidence="5">
    <location>
        <begin position="3"/>
        <end position="355"/>
    </location>
</feature>
<dbReference type="PANTHER" id="PTHR10961:SF7">
    <property type="entry name" value="FAD DEPENDENT OXIDOREDUCTASE DOMAIN-CONTAINING PROTEIN"/>
    <property type="match status" value="1"/>
</dbReference>
<dbReference type="GO" id="GO:0008115">
    <property type="term" value="F:sarcosine oxidase activity"/>
    <property type="evidence" value="ECO:0007669"/>
    <property type="project" value="TreeGrafter"/>
</dbReference>
<evidence type="ECO:0000256" key="2">
    <source>
        <dbReference type="ARBA" id="ARBA00022630"/>
    </source>
</evidence>
<protein>
    <submittedName>
        <fullName evidence="6">Sarcosine oxidase/N-methyl-L-tryptophan oxidase</fullName>
    </submittedName>
</protein>
<proteinExistence type="predicted"/>
<comment type="cofactor">
    <cofactor evidence="1">
        <name>FAD</name>
        <dbReference type="ChEBI" id="CHEBI:57692"/>
    </cofactor>
</comment>
<dbReference type="Gene3D" id="3.30.9.10">
    <property type="entry name" value="D-Amino Acid Oxidase, subunit A, domain 2"/>
    <property type="match status" value="1"/>
</dbReference>
<dbReference type="SUPFAM" id="SSF54373">
    <property type="entry name" value="FAD-linked reductases, C-terminal domain"/>
    <property type="match status" value="1"/>
</dbReference>
<reference evidence="6 7" key="1">
    <citation type="submission" date="2016-10" db="EMBL/GenBank/DDBJ databases">
        <authorList>
            <person name="Varghese N."/>
            <person name="Submissions S."/>
        </authorList>
    </citation>
    <scope>NUCLEOTIDE SEQUENCE [LARGE SCALE GENOMIC DNA]</scope>
    <source>
        <strain evidence="6 7">IBRC-M10081</strain>
    </source>
</reference>
<keyword evidence="2" id="KW-0285">Flavoprotein</keyword>
<dbReference type="AlphaFoldDB" id="A0A662Z545"/>